<reference evidence="1 2" key="1">
    <citation type="submission" date="2018-07" db="EMBL/GenBank/DDBJ databases">
        <title>Genomic Encyclopedia of Type Strains, Phase III (KMG-III): the genomes of soil and plant-associated and newly described type strains.</title>
        <authorList>
            <person name="Whitman W."/>
        </authorList>
    </citation>
    <scope>NUCLEOTIDE SEQUENCE [LARGE SCALE GENOMIC DNA]</scope>
    <source>
        <strain evidence="1 2">CECT 7287</strain>
    </source>
</reference>
<dbReference type="PANTHER" id="PTHR36848:SF2">
    <property type="entry name" value="SECRETED PROTEIN"/>
    <property type="match status" value="1"/>
</dbReference>
<gene>
    <name evidence="1" type="ORF">DFP98_13554</name>
</gene>
<accession>A0A3D9I892</accession>
<name>A0A3D9I892_9BACL</name>
<sequence length="1051" mass="118807">MTDRVYELFLQPPNEYRGKPFWSWNGKLEKEELLRQIGVFHRMGLGGFFIHSRTGLVTEYLGEEWFEFVEACTLEAEKLGMEVWIYDEDRWPSGTAGGMVTEEPRFRLKFIQLRVVPAEEFDWTLSVPDPEALVAAFACRLKGVAYYDSVPLARGELPGAGTSVLLFEIVEMNKDSFYNGYTYVDTMNREATDRYLEITHDRYKERVGQHFGRAIQGVFTDEPHRGALMDGFGITNEHRLWSVPWTYTLFDDFERAFGYDLRGRLPELFLKPEGKLVSQVKWHYVELTQRLFLEHYLKPMQAWTRENGLRLTGHMLHEDTLTAQTAYLGSAMRFYEYQDDPGVDVLREGNRQYWLVKQLSSAARQLGQKWLLSELYGCTGWQMTFESHKAVGDWQTLFGINIRNHHLSWYTMEGESKRDYPASISFQSAWWDDYDFVETYFSRFGLALSQGERKCDVLVMNPVESVWCQVYPGWSIDMKTQSADVQKLEDQYRDTFHWLAGAQVDFDYADEEMLGRLYSVEAAGVGAPVFRVGQAAYRVVLVTGMVTIRESTVAALEKFAEAGGRVVFAGEVPAYVDALPSDRCARLAARSVSVPFDGVDVVEAVRGGQSAPVRVVDAATGSPATDIFCRLNEDENGRYYFALLNVNPGVAYDVRIELGVVGSIEEWDCKTGGKQSVSCESGDGKLIWTVRFHPSEEHLYVIDGKEPVAESASAAVVGSTTTTTTPTSLSRPIRLDGAYPYRLSESNVCVLDMASYRIAGGEWSEKAEILQADRSIRAELGLPLRGGRMIQPWYAALYHRELNETATPLELRFEFSADVVPEDDLWIAIERPDLFEISVNGVLVDRTVTDGWWVDPCFAKIRLPGALLRLGENRLELKTAFRNEINLETVYLLGEFGVRLDGVRRCLVALPETVPFGDLTVHGFPFYGGKLGYLVDADAFGAWPEDAGRAILKLPAFDAACVKVGADGGETKMVAWQPYEADVTEELRKRGPLCVEVVLTRRNTFGPLHLVPTRIPEYRPFHFLTQGESYTEAYGLIPSGIQGVPVIELRR</sequence>
<dbReference type="Gene3D" id="3.40.50.880">
    <property type="match status" value="1"/>
</dbReference>
<dbReference type="RefSeq" id="WP_116064641.1">
    <property type="nucleotide sequence ID" value="NZ_QRDZ01000035.1"/>
</dbReference>
<keyword evidence="2" id="KW-1185">Reference proteome</keyword>
<dbReference type="PANTHER" id="PTHR36848">
    <property type="entry name" value="DNA-BINDING PROTEIN (PUTATIVE SECRETED PROTEIN)-RELATED"/>
    <property type="match status" value="1"/>
</dbReference>
<evidence type="ECO:0000313" key="2">
    <source>
        <dbReference type="Proteomes" id="UP000256977"/>
    </source>
</evidence>
<protein>
    <submittedName>
        <fullName evidence="1">Alpha-L-rhamnosidase-like protein</fullName>
    </submittedName>
</protein>
<dbReference type="EMBL" id="QRDZ01000035">
    <property type="protein sequence ID" value="RED57957.1"/>
    <property type="molecule type" value="Genomic_DNA"/>
</dbReference>
<proteinExistence type="predicted"/>
<dbReference type="OrthoDB" id="9761519at2"/>
<dbReference type="Pfam" id="PF17132">
    <property type="entry name" value="Glyco_hydro_106"/>
    <property type="match status" value="1"/>
</dbReference>
<evidence type="ECO:0000313" key="1">
    <source>
        <dbReference type="EMBL" id="RED57957.1"/>
    </source>
</evidence>
<dbReference type="Proteomes" id="UP000256977">
    <property type="component" value="Unassembled WGS sequence"/>
</dbReference>
<dbReference type="AlphaFoldDB" id="A0A3D9I892"/>
<organism evidence="1 2">
    <name type="scientific">Cohnella phaseoli</name>
    <dbReference type="NCBI Taxonomy" id="456490"/>
    <lineage>
        <taxon>Bacteria</taxon>
        <taxon>Bacillati</taxon>
        <taxon>Bacillota</taxon>
        <taxon>Bacilli</taxon>
        <taxon>Bacillales</taxon>
        <taxon>Paenibacillaceae</taxon>
        <taxon>Cohnella</taxon>
    </lineage>
</organism>
<dbReference type="InterPro" id="IPR053161">
    <property type="entry name" value="Ulvan_degrading_GH"/>
</dbReference>
<comment type="caution">
    <text evidence="1">The sequence shown here is derived from an EMBL/GenBank/DDBJ whole genome shotgun (WGS) entry which is preliminary data.</text>
</comment>
<dbReference type="InterPro" id="IPR029062">
    <property type="entry name" value="Class_I_gatase-like"/>
</dbReference>